<dbReference type="RefSeq" id="WP_265580253.1">
    <property type="nucleotide sequence ID" value="NZ_CP036172.1"/>
</dbReference>
<name>A0A8A3S6T4_9EURY</name>
<protein>
    <submittedName>
        <fullName evidence="1">Uncharacterized protein</fullName>
    </submittedName>
</protein>
<sequence>MKDIVVGEAVVTGDRAVVPFIKEIELSGAGGILYSARPVALIVAETGSTLLFRLDTGVSLSEETIHKGVEQASDALKRE</sequence>
<dbReference type="AlphaFoldDB" id="A0A8A3S6T4"/>
<dbReference type="EMBL" id="CP036172">
    <property type="protein sequence ID" value="QSZ67364.1"/>
    <property type="molecule type" value="Genomic_DNA"/>
</dbReference>
<reference evidence="1" key="1">
    <citation type="journal article" date="2001" name="Int. J. Syst. Evol. Microbiol.">
        <title>Methanofollis aquaemaris sp. nov., a methanogen isolated from an aquaculture fish pond.</title>
        <authorList>
            <person name="Lai M.C."/>
            <person name="Chen S.C."/>
        </authorList>
    </citation>
    <scope>NUCLEOTIDE SEQUENCE</scope>
    <source>
        <strain evidence="1">N2F9704</strain>
    </source>
</reference>
<evidence type="ECO:0000313" key="2">
    <source>
        <dbReference type="Proteomes" id="UP001042704"/>
    </source>
</evidence>
<dbReference type="KEGG" id="maqe:RJ40_07540"/>
<evidence type="ECO:0000313" key="1">
    <source>
        <dbReference type="EMBL" id="QSZ67364.1"/>
    </source>
</evidence>
<proteinExistence type="predicted"/>
<organism evidence="1 2">
    <name type="scientific">Methanofollis aquaemaris</name>
    <dbReference type="NCBI Taxonomy" id="126734"/>
    <lineage>
        <taxon>Archaea</taxon>
        <taxon>Methanobacteriati</taxon>
        <taxon>Methanobacteriota</taxon>
        <taxon>Stenosarchaea group</taxon>
        <taxon>Methanomicrobia</taxon>
        <taxon>Methanomicrobiales</taxon>
        <taxon>Methanomicrobiaceae</taxon>
        <taxon>Methanofollis</taxon>
    </lineage>
</organism>
<keyword evidence="2" id="KW-1185">Reference proteome</keyword>
<dbReference type="GeneID" id="76424205"/>
<accession>A0A8A3S6T4</accession>
<dbReference type="Proteomes" id="UP001042704">
    <property type="component" value="Chromosome"/>
</dbReference>
<gene>
    <name evidence="1" type="ORF">RJ40_07540</name>
</gene>
<reference evidence="1" key="2">
    <citation type="submission" date="2019-02" db="EMBL/GenBank/DDBJ databases">
        <authorList>
            <person name="Chen S.-C."/>
            <person name="Chien H.-H."/>
            <person name="Lai M.-C."/>
        </authorList>
    </citation>
    <scope>NUCLEOTIDE SEQUENCE</scope>
    <source>
        <strain evidence="1">N2F9704</strain>
    </source>
</reference>